<evidence type="ECO:0000256" key="3">
    <source>
        <dbReference type="ARBA" id="ARBA00022679"/>
    </source>
</evidence>
<keyword evidence="7" id="KW-0289">Folate biosynthesis</keyword>
<proteinExistence type="predicted"/>
<comment type="pathway">
    <text evidence="1">Cofactor biosynthesis; tetrahydrofolate biosynthesis; 2-amino-4-hydroxy-6-hydroxymethyl-7,8-dihydropteridine diphosphate from 7,8-dihydroneopterin triphosphate: step 4/4.</text>
</comment>
<accession>X0S239</accession>
<evidence type="ECO:0000256" key="2">
    <source>
        <dbReference type="ARBA" id="ARBA00013253"/>
    </source>
</evidence>
<organism evidence="10">
    <name type="scientific">marine sediment metagenome</name>
    <dbReference type="NCBI Taxonomy" id="412755"/>
    <lineage>
        <taxon>unclassified sequences</taxon>
        <taxon>metagenomes</taxon>
        <taxon>ecological metagenomes</taxon>
    </lineage>
</organism>
<evidence type="ECO:0000259" key="9">
    <source>
        <dbReference type="Pfam" id="PF01288"/>
    </source>
</evidence>
<dbReference type="NCBIfam" id="TIGR01498">
    <property type="entry name" value="folK"/>
    <property type="match status" value="1"/>
</dbReference>
<keyword evidence="3" id="KW-0808">Transferase</keyword>
<dbReference type="GO" id="GO:0046656">
    <property type="term" value="P:folic acid biosynthetic process"/>
    <property type="evidence" value="ECO:0007669"/>
    <property type="project" value="UniProtKB-KW"/>
</dbReference>
<dbReference type="SUPFAM" id="SSF55083">
    <property type="entry name" value="6-hydroxymethyl-7,8-dihydropterin pyrophosphokinase, HPPK"/>
    <property type="match status" value="1"/>
</dbReference>
<evidence type="ECO:0000256" key="1">
    <source>
        <dbReference type="ARBA" id="ARBA00005051"/>
    </source>
</evidence>
<dbReference type="GO" id="GO:0005524">
    <property type="term" value="F:ATP binding"/>
    <property type="evidence" value="ECO:0007669"/>
    <property type="project" value="UniProtKB-KW"/>
</dbReference>
<dbReference type="AlphaFoldDB" id="X0S239"/>
<evidence type="ECO:0000256" key="6">
    <source>
        <dbReference type="ARBA" id="ARBA00022840"/>
    </source>
</evidence>
<dbReference type="GO" id="GO:0016301">
    <property type="term" value="F:kinase activity"/>
    <property type="evidence" value="ECO:0007669"/>
    <property type="project" value="UniProtKB-KW"/>
</dbReference>
<dbReference type="PANTHER" id="PTHR43071">
    <property type="entry name" value="2-AMINO-4-HYDROXY-6-HYDROXYMETHYLDIHYDROPTERIDINE PYROPHOSPHOKINASE"/>
    <property type="match status" value="1"/>
</dbReference>
<keyword evidence="6" id="KW-0067">ATP-binding</keyword>
<feature type="domain" description="7,8-dihydro-6-hydroxymethylpterin-pyrophosphokinase" evidence="9">
    <location>
        <begin position="5"/>
        <end position="129"/>
    </location>
</feature>
<dbReference type="PANTHER" id="PTHR43071:SF2">
    <property type="entry name" value="2-AMINO-4-HYDROXY-6-HYDROXYMETHYLDIHYDROPTERIDINE PYROPHOSPHOKINASE"/>
    <property type="match status" value="1"/>
</dbReference>
<evidence type="ECO:0000313" key="10">
    <source>
        <dbReference type="EMBL" id="GAF75114.1"/>
    </source>
</evidence>
<keyword evidence="5" id="KW-0418">Kinase</keyword>
<dbReference type="Pfam" id="PF01288">
    <property type="entry name" value="HPPK"/>
    <property type="match status" value="1"/>
</dbReference>
<dbReference type="InterPro" id="IPR035907">
    <property type="entry name" value="Hppk_sf"/>
</dbReference>
<evidence type="ECO:0000256" key="7">
    <source>
        <dbReference type="ARBA" id="ARBA00022909"/>
    </source>
</evidence>
<evidence type="ECO:0000256" key="8">
    <source>
        <dbReference type="SAM" id="Coils"/>
    </source>
</evidence>
<comment type="caution">
    <text evidence="10">The sequence shown here is derived from an EMBL/GenBank/DDBJ whole genome shotgun (WGS) entry which is preliminary data.</text>
</comment>
<evidence type="ECO:0000256" key="5">
    <source>
        <dbReference type="ARBA" id="ARBA00022777"/>
    </source>
</evidence>
<dbReference type="Gene3D" id="3.30.70.560">
    <property type="entry name" value="7,8-Dihydro-6-hydroxymethylpterin-pyrophosphokinase HPPK"/>
    <property type="match status" value="1"/>
</dbReference>
<dbReference type="EC" id="2.7.6.3" evidence="2"/>
<evidence type="ECO:0000256" key="4">
    <source>
        <dbReference type="ARBA" id="ARBA00022741"/>
    </source>
</evidence>
<sequence length="168" mass="19210">MTQLVLSLGSNIEREKNIRFALKALKGLFGKLNVSPIYETRAVGFEGPDFYNLVVVVDTSLELDALLDSIRRIENEAGRIREEKSLQSRNLDIDILLLGDANLHDQGCNIPRREIEHAAYVLKPLAYLLPNMRHPVSGQRFEDMWRTFLNDEPAPIRVDFVLDNHEPD</sequence>
<reference evidence="10" key="1">
    <citation type="journal article" date="2014" name="Front. Microbiol.">
        <title>High frequency of phylogenetically diverse reductive dehalogenase-homologous genes in deep subseafloor sedimentary metagenomes.</title>
        <authorList>
            <person name="Kawai M."/>
            <person name="Futagami T."/>
            <person name="Toyoda A."/>
            <person name="Takaki Y."/>
            <person name="Nishi S."/>
            <person name="Hori S."/>
            <person name="Arai W."/>
            <person name="Tsubouchi T."/>
            <person name="Morono Y."/>
            <person name="Uchiyama I."/>
            <person name="Ito T."/>
            <person name="Fujiyama A."/>
            <person name="Inagaki F."/>
            <person name="Takami H."/>
        </authorList>
    </citation>
    <scope>NUCLEOTIDE SEQUENCE</scope>
    <source>
        <strain evidence="10">Expedition CK06-06</strain>
    </source>
</reference>
<dbReference type="GO" id="GO:0003848">
    <property type="term" value="F:2-amino-4-hydroxy-6-hydroxymethyldihydropteridine diphosphokinase activity"/>
    <property type="evidence" value="ECO:0007669"/>
    <property type="project" value="UniProtKB-EC"/>
</dbReference>
<feature type="coiled-coil region" evidence="8">
    <location>
        <begin position="56"/>
        <end position="83"/>
    </location>
</feature>
<dbReference type="UniPathway" id="UPA00077">
    <property type="reaction ID" value="UER00155"/>
</dbReference>
<protein>
    <recommendedName>
        <fullName evidence="2">2-amino-4-hydroxy-6-hydroxymethyldihydropteridine diphosphokinase</fullName>
        <ecNumber evidence="2">2.7.6.3</ecNumber>
    </recommendedName>
</protein>
<dbReference type="GO" id="GO:0046654">
    <property type="term" value="P:tetrahydrofolate biosynthetic process"/>
    <property type="evidence" value="ECO:0007669"/>
    <property type="project" value="UniProtKB-UniPathway"/>
</dbReference>
<dbReference type="EMBL" id="BARS01004239">
    <property type="protein sequence ID" value="GAF75114.1"/>
    <property type="molecule type" value="Genomic_DNA"/>
</dbReference>
<name>X0S239_9ZZZZ</name>
<gene>
    <name evidence="10" type="ORF">S01H1_08258</name>
</gene>
<keyword evidence="4" id="KW-0547">Nucleotide-binding</keyword>
<dbReference type="InterPro" id="IPR000550">
    <property type="entry name" value="Hppk"/>
</dbReference>
<keyword evidence="8" id="KW-0175">Coiled coil</keyword>